<dbReference type="GO" id="GO:0016813">
    <property type="term" value="F:hydrolase activity, acting on carbon-nitrogen (but not peptide) bonds, in linear amidines"/>
    <property type="evidence" value="ECO:0007669"/>
    <property type="project" value="InterPro"/>
</dbReference>
<gene>
    <name evidence="3" type="ORF">UFOPK2237_00118</name>
</gene>
<dbReference type="AlphaFoldDB" id="A0A6J6K7I6"/>
<dbReference type="PANTHER" id="PTHR32494:SF5">
    <property type="entry name" value="ALLANTOATE AMIDOHYDROLASE"/>
    <property type="match status" value="1"/>
</dbReference>
<dbReference type="NCBIfam" id="NF006769">
    <property type="entry name" value="PRK09290.1-3"/>
    <property type="match status" value="1"/>
</dbReference>
<dbReference type="CDD" id="cd03884">
    <property type="entry name" value="M20_bAS"/>
    <property type="match status" value="1"/>
</dbReference>
<dbReference type="InterPro" id="IPR010158">
    <property type="entry name" value="Amidase_Cbmase"/>
</dbReference>
<evidence type="ECO:0000256" key="1">
    <source>
        <dbReference type="ARBA" id="ARBA00022801"/>
    </source>
</evidence>
<dbReference type="EMBL" id="CAEZWI010000006">
    <property type="protein sequence ID" value="CAB4644323.1"/>
    <property type="molecule type" value="Genomic_DNA"/>
</dbReference>
<dbReference type="SUPFAM" id="SSF55031">
    <property type="entry name" value="Bacterial exopeptidase dimerisation domain"/>
    <property type="match status" value="1"/>
</dbReference>
<name>A0A6J6K7I6_9ZZZZ</name>
<evidence type="ECO:0000259" key="2">
    <source>
        <dbReference type="Pfam" id="PF07687"/>
    </source>
</evidence>
<accession>A0A6J6K7I6</accession>
<keyword evidence="1" id="KW-0378">Hydrolase</keyword>
<dbReference type="Pfam" id="PF01546">
    <property type="entry name" value="Peptidase_M20"/>
    <property type="match status" value="1"/>
</dbReference>
<dbReference type="InterPro" id="IPR002933">
    <property type="entry name" value="Peptidase_M20"/>
</dbReference>
<reference evidence="3" key="1">
    <citation type="submission" date="2020-05" db="EMBL/GenBank/DDBJ databases">
        <authorList>
            <person name="Chiriac C."/>
            <person name="Salcher M."/>
            <person name="Ghai R."/>
            <person name="Kavagutti S V."/>
        </authorList>
    </citation>
    <scope>NUCLEOTIDE SEQUENCE</scope>
</reference>
<dbReference type="SUPFAM" id="SSF53187">
    <property type="entry name" value="Zn-dependent exopeptidases"/>
    <property type="match status" value="1"/>
</dbReference>
<evidence type="ECO:0000313" key="3">
    <source>
        <dbReference type="EMBL" id="CAB4644323.1"/>
    </source>
</evidence>
<dbReference type="PIRSF" id="PIRSF001235">
    <property type="entry name" value="Amidase_carbamoylase"/>
    <property type="match status" value="1"/>
</dbReference>
<dbReference type="PANTHER" id="PTHR32494">
    <property type="entry name" value="ALLANTOATE DEIMINASE-RELATED"/>
    <property type="match status" value="1"/>
</dbReference>
<dbReference type="InterPro" id="IPR011650">
    <property type="entry name" value="Peptidase_M20_dimer"/>
</dbReference>
<dbReference type="Pfam" id="PF07687">
    <property type="entry name" value="M20_dimer"/>
    <property type="match status" value="1"/>
</dbReference>
<organism evidence="3">
    <name type="scientific">freshwater metagenome</name>
    <dbReference type="NCBI Taxonomy" id="449393"/>
    <lineage>
        <taxon>unclassified sequences</taxon>
        <taxon>metagenomes</taxon>
        <taxon>ecological metagenomes</taxon>
    </lineage>
</organism>
<dbReference type="Gene3D" id="3.40.630.10">
    <property type="entry name" value="Zn peptidases"/>
    <property type="match status" value="1"/>
</dbReference>
<sequence length="410" mass="44202">MTTPLINSARLWKSLDEISVYGATPAGGLHRLAASKEDGQARDYVVAAARELGCTIRIDALGNTFMRWAGTDSSAKTILIGSHLDSQPLGGKYDGIYGVMAGLELLRILHESKTETKHAIEVAVWTNEEGARFAPAMMGAAYFAGKFTAEELLVRKDVDGVQLGKSLTEIGYAGTDKVSPVEHQAYFEIHIEQGPILQDENLQIGVVTLVQGMRWFRVGITGQAGHTGTYPMETRRDALVAASHLIKAVQQIGLDQPLTGRATVGHIVVTPNSPNVIPGHVELMVEFRNPEIAVLDVMTASLNQALKETADKYGVEVESRQELDSATINFTQELVDLVEQAAASCGKTSKRMISGAGHDACQLTSVMPTTMIFIPCDKGISHAENESITQEWAADGAQVLVETVLAFDSK</sequence>
<dbReference type="InterPro" id="IPR036264">
    <property type="entry name" value="Bact_exopeptidase_dim_dom"/>
</dbReference>
<dbReference type="Gene3D" id="3.30.70.360">
    <property type="match status" value="1"/>
</dbReference>
<feature type="domain" description="Peptidase M20 dimerisation" evidence="2">
    <location>
        <begin position="211"/>
        <end position="313"/>
    </location>
</feature>
<proteinExistence type="predicted"/>
<protein>
    <submittedName>
        <fullName evidence="3">Unannotated protein</fullName>
    </submittedName>
</protein>
<dbReference type="NCBIfam" id="NF006771">
    <property type="entry name" value="PRK09290.1-5"/>
    <property type="match status" value="1"/>
</dbReference>
<dbReference type="NCBIfam" id="TIGR01879">
    <property type="entry name" value="hydantase"/>
    <property type="match status" value="1"/>
</dbReference>